<protein>
    <submittedName>
        <fullName evidence="1">Unnamed protein product</fullName>
    </submittedName>
</protein>
<dbReference type="InterPro" id="IPR013078">
    <property type="entry name" value="His_Pase_superF_clade-1"/>
</dbReference>
<dbReference type="Gene3D" id="3.40.50.1240">
    <property type="entry name" value="Phosphoglycerate mutase-like"/>
    <property type="match status" value="1"/>
</dbReference>
<sequence length="273" mass="31117">MTSSSDVREASLLAAVKVVDGFFAPKKSPAAELSLFRRFERVPPSWGAFQQQLELLHKSSSTPRDVKVVYFVRHAQGYHNVAEQKYGVGRWEDEFARSDEFLDSNLTPFGVKDAQTKGPPSVKAELEQGMPPIERIVVSPLSRAIQTAQTFFAEDQMPRTPLLCMENCREVFDRCTYDKRRPLAEVKQKFPDVDFSLIKHEQDELWSPTHHETADEIHERARNFLAELFETVPERYVVVVSHVCFIQAVCAVTMGIDFRPDNCEVVPLVLETT</sequence>
<keyword evidence="2" id="KW-1185">Reference proteome</keyword>
<dbReference type="EMBL" id="BSXT01005049">
    <property type="protein sequence ID" value="GMF59495.1"/>
    <property type="molecule type" value="Genomic_DNA"/>
</dbReference>
<dbReference type="Pfam" id="PF00300">
    <property type="entry name" value="His_Phos_1"/>
    <property type="match status" value="1"/>
</dbReference>
<dbReference type="SUPFAM" id="SSF53254">
    <property type="entry name" value="Phosphoglycerate mutase-like"/>
    <property type="match status" value="1"/>
</dbReference>
<comment type="caution">
    <text evidence="1">The sequence shown here is derived from an EMBL/GenBank/DDBJ whole genome shotgun (WGS) entry which is preliminary data.</text>
</comment>
<dbReference type="OrthoDB" id="496981at2759"/>
<name>A0A9W6Y8M3_9STRA</name>
<dbReference type="Proteomes" id="UP001165121">
    <property type="component" value="Unassembled WGS sequence"/>
</dbReference>
<dbReference type="SMART" id="SM00855">
    <property type="entry name" value="PGAM"/>
    <property type="match status" value="1"/>
</dbReference>
<dbReference type="InterPro" id="IPR029033">
    <property type="entry name" value="His_PPase_superfam"/>
</dbReference>
<dbReference type="CDD" id="cd07067">
    <property type="entry name" value="HP_PGM_like"/>
    <property type="match status" value="1"/>
</dbReference>
<evidence type="ECO:0000313" key="2">
    <source>
        <dbReference type="Proteomes" id="UP001165121"/>
    </source>
</evidence>
<evidence type="ECO:0000313" key="1">
    <source>
        <dbReference type="EMBL" id="GMF59495.1"/>
    </source>
</evidence>
<dbReference type="GO" id="GO:0016791">
    <property type="term" value="F:phosphatase activity"/>
    <property type="evidence" value="ECO:0007669"/>
    <property type="project" value="TreeGrafter"/>
</dbReference>
<dbReference type="AlphaFoldDB" id="A0A9W6Y8M3"/>
<dbReference type="InterPro" id="IPR050275">
    <property type="entry name" value="PGM_Phosphatase"/>
</dbReference>
<dbReference type="PANTHER" id="PTHR48100">
    <property type="entry name" value="BROAD-SPECIFICITY PHOSPHATASE YOR283W-RELATED"/>
    <property type="match status" value="1"/>
</dbReference>
<dbReference type="GO" id="GO:0005737">
    <property type="term" value="C:cytoplasm"/>
    <property type="evidence" value="ECO:0007669"/>
    <property type="project" value="TreeGrafter"/>
</dbReference>
<proteinExistence type="predicted"/>
<dbReference type="PANTHER" id="PTHR48100:SF1">
    <property type="entry name" value="HISTIDINE PHOSPHATASE FAMILY PROTEIN-RELATED"/>
    <property type="match status" value="1"/>
</dbReference>
<gene>
    <name evidence="1" type="ORF">Pfra01_002571000</name>
</gene>
<organism evidence="1 2">
    <name type="scientific">Phytophthora fragariaefolia</name>
    <dbReference type="NCBI Taxonomy" id="1490495"/>
    <lineage>
        <taxon>Eukaryota</taxon>
        <taxon>Sar</taxon>
        <taxon>Stramenopiles</taxon>
        <taxon>Oomycota</taxon>
        <taxon>Peronosporomycetes</taxon>
        <taxon>Peronosporales</taxon>
        <taxon>Peronosporaceae</taxon>
        <taxon>Phytophthora</taxon>
    </lineage>
</organism>
<reference evidence="1" key="1">
    <citation type="submission" date="2023-04" db="EMBL/GenBank/DDBJ databases">
        <title>Phytophthora fragariaefolia NBRC 109709.</title>
        <authorList>
            <person name="Ichikawa N."/>
            <person name="Sato H."/>
            <person name="Tonouchi N."/>
        </authorList>
    </citation>
    <scope>NUCLEOTIDE SEQUENCE</scope>
    <source>
        <strain evidence="1">NBRC 109709</strain>
    </source>
</reference>
<accession>A0A9W6Y8M3</accession>